<dbReference type="InterPro" id="IPR007637">
    <property type="entry name" value="Restrct_endonuc_II_DpnII-like"/>
</dbReference>
<dbReference type="GO" id="GO:0009036">
    <property type="term" value="F:type II site-specific deoxyribonuclease activity"/>
    <property type="evidence" value="ECO:0007669"/>
    <property type="project" value="UniProtKB-UniRule"/>
</dbReference>
<dbReference type="PIRSF" id="PIRSF016080">
    <property type="entry name" value="Restrict_endonuc_II_DpmII"/>
    <property type="match status" value="1"/>
</dbReference>
<name>A0A0Z8EU38_STRSU</name>
<dbReference type="GO" id="GO:0009307">
    <property type="term" value="P:DNA restriction-modification system"/>
    <property type="evidence" value="ECO:0007669"/>
    <property type="project" value="UniProtKB-UniRule"/>
</dbReference>
<feature type="domain" description="Restriction endonuclease type II DpnII-like" evidence="2">
    <location>
        <begin position="6"/>
        <end position="285"/>
    </location>
</feature>
<keyword evidence="1" id="KW-0255">Endonuclease</keyword>
<dbReference type="EMBL" id="FIHA01000007">
    <property type="protein sequence ID" value="CYU68125.1"/>
    <property type="molecule type" value="Genomic_DNA"/>
</dbReference>
<evidence type="ECO:0000313" key="3">
    <source>
        <dbReference type="EMBL" id="CYU68125.1"/>
    </source>
</evidence>
<protein>
    <recommendedName>
        <fullName evidence="1">Type-2 restriction enzyme</fullName>
        <ecNumber evidence="1">3.1.21.4</ecNumber>
    </recommendedName>
</protein>
<sequence length="288" mass="33596">MEKNRNFEEWLSTMTDTIADWVYYTDFPKVYDNVESIKIPLNILNSLIGSKNIRQDFLDLYQNYPEVLKVIPILIAKRLKDTIIVKDPIKDFYFDFRKPNYSIEEYVMFLEKSGIFDLLEKHIVSNLVDYVTGVEVGMDTNGRKNRTGHAMENIVQHYLEAAGYVLGESLFKEIYQNEIEELFSVDLSAITNEGNTAKRFDFVIKHNSTIYLIEVNFYSSGGSKLNETARSYKMIAEEAKTIPNVEFMWFTDGQGWHKAKKNLQETFEVLPHLYNTNDLKNDILKTLK</sequence>
<dbReference type="Proteomes" id="UP000072794">
    <property type="component" value="Unassembled WGS sequence"/>
</dbReference>
<accession>A0A0Z8EU38</accession>
<dbReference type="Pfam" id="PF04556">
    <property type="entry name" value="DpnII"/>
    <property type="match status" value="1"/>
</dbReference>
<dbReference type="EC" id="3.1.21.4" evidence="1"/>
<comment type="function">
    <text evidence="1">A P subtype restriction enzyme that recognizes the double-stranded unmethylated sequence 5'-GATC-3'.</text>
</comment>
<dbReference type="AlphaFoldDB" id="A0A0Z8EU38"/>
<evidence type="ECO:0000256" key="1">
    <source>
        <dbReference type="PIRNR" id="PIRNR016080"/>
    </source>
</evidence>
<comment type="similarity">
    <text evidence="1">Belongs to the DpnII type II restriction endonuclease family.</text>
</comment>
<gene>
    <name evidence="3" type="primary">dpnB</name>
    <name evidence="3" type="ORF">ERS132414_00499</name>
</gene>
<keyword evidence="1 3" id="KW-0378">Hydrolase</keyword>
<evidence type="ECO:0000313" key="4">
    <source>
        <dbReference type="Proteomes" id="UP000072794"/>
    </source>
</evidence>
<dbReference type="InterPro" id="IPR021191">
    <property type="entry name" value="Restrct_endonuc_II_DpnII"/>
</dbReference>
<organism evidence="3 4">
    <name type="scientific">Streptococcus suis</name>
    <dbReference type="NCBI Taxonomy" id="1307"/>
    <lineage>
        <taxon>Bacteria</taxon>
        <taxon>Bacillati</taxon>
        <taxon>Bacillota</taxon>
        <taxon>Bacilli</taxon>
        <taxon>Lactobacillales</taxon>
        <taxon>Streptococcaceae</taxon>
        <taxon>Streptococcus</taxon>
    </lineage>
</organism>
<comment type="catalytic activity">
    <reaction evidence="1">
        <text>Endonucleolytic cleavage of DNA to give specific double-stranded fragments with terminal 5'-phosphates.</text>
        <dbReference type="EC" id="3.1.21.4"/>
    </reaction>
</comment>
<dbReference type="RefSeq" id="WP_044777633.1">
    <property type="nucleotide sequence ID" value="NZ_CEDY01000218.1"/>
</dbReference>
<keyword evidence="1" id="KW-0680">Restriction system</keyword>
<keyword evidence="1" id="KW-0540">Nuclease</keyword>
<dbReference type="GO" id="GO:0003677">
    <property type="term" value="F:DNA binding"/>
    <property type="evidence" value="ECO:0007669"/>
    <property type="project" value="UniProtKB-UniRule"/>
</dbReference>
<reference evidence="3 4" key="1">
    <citation type="submission" date="2016-02" db="EMBL/GenBank/DDBJ databases">
        <authorList>
            <consortium name="Pathogen Informatics"/>
        </authorList>
    </citation>
    <scope>NUCLEOTIDE SEQUENCE [LARGE SCALE GENOMIC DNA]</scope>
    <source>
        <strain evidence="3 4">LSS52</strain>
    </source>
</reference>
<proteinExistence type="inferred from homology"/>
<evidence type="ECO:0000259" key="2">
    <source>
        <dbReference type="Pfam" id="PF04556"/>
    </source>
</evidence>